<protein>
    <submittedName>
        <fullName evidence="1">Uncharacterized protein</fullName>
    </submittedName>
</protein>
<sequence>MSFMQQQIAINSPKVNIFNYSGLSSVIFKNILYVFYNGLGNDGVWYLTFNQNTNMWSGPLSCRDHGAAHMNIAKFTSPASVVFNGSLWLFYNGSGQNGTFWTKTDDGKWWTTIASVSESMGKKDETFASNTSPSATVFNDILYLIWNNSASTGLRYSYLTKTAGGAFGSPKDVGARGLGALPETSSAAVAFGDSLYVFFNGVAHDGTFVAKLTQDTWSPVVPVTGPLGGNFLEKTSPAAYVSDDKQQMTLLWNGNGDDGIWYTATQDGSRWEKQVSLRNAIGGMAMMSRSSPAGINYNGIPYMFWAGLEGRVWLSQGLTFPVDGHSDLRPIFQALQAGNNFTITSNDGETIQYLLKTFNPGPNPLPGPSASAGVSNGQQKIVQDDNWATLVNDFLGSGRSTVNSTTVLIFSLMVQGIWQEYELALNLGGENGLRMSFANHMQPRKEKVSE</sequence>
<comment type="caution">
    <text evidence="1">The sequence shown here is derived from an EMBL/GenBank/DDBJ whole genome shotgun (WGS) entry which is preliminary data.</text>
</comment>
<dbReference type="Gene3D" id="2.120.10.70">
    <property type="entry name" value="Fucose-specific lectin"/>
    <property type="match status" value="1"/>
</dbReference>
<gene>
    <name evidence="1" type="ORF">FBEOM_6448</name>
</gene>
<evidence type="ECO:0000313" key="2">
    <source>
        <dbReference type="Proteomes" id="UP000730481"/>
    </source>
</evidence>
<organism evidence="1 2">
    <name type="scientific">Fusarium beomiforme</name>
    <dbReference type="NCBI Taxonomy" id="44412"/>
    <lineage>
        <taxon>Eukaryota</taxon>
        <taxon>Fungi</taxon>
        <taxon>Dikarya</taxon>
        <taxon>Ascomycota</taxon>
        <taxon>Pezizomycotina</taxon>
        <taxon>Sordariomycetes</taxon>
        <taxon>Hypocreomycetidae</taxon>
        <taxon>Hypocreales</taxon>
        <taxon>Nectriaceae</taxon>
        <taxon>Fusarium</taxon>
        <taxon>Fusarium burgessii species complex</taxon>
    </lineage>
</organism>
<keyword evidence="2" id="KW-1185">Reference proteome</keyword>
<reference evidence="1" key="1">
    <citation type="journal article" date="2017" name="Mycologia">
        <title>Fusarium algeriense, sp. nov., a novel toxigenic crown rot pathogen of durum wheat from Algeria is nested in the Fusarium burgessii species complex.</title>
        <authorList>
            <person name="Laraba I."/>
            <person name="Keddad A."/>
            <person name="Boureghda H."/>
            <person name="Abdallah N."/>
            <person name="Vaughan M.M."/>
            <person name="Proctor R.H."/>
            <person name="Busman M."/>
            <person name="O'Donnell K."/>
        </authorList>
    </citation>
    <scope>NUCLEOTIDE SEQUENCE</scope>
    <source>
        <strain evidence="1">NRRL 25174</strain>
    </source>
</reference>
<dbReference type="Proteomes" id="UP000730481">
    <property type="component" value="Unassembled WGS sequence"/>
</dbReference>
<dbReference type="AlphaFoldDB" id="A0A9P5AJ19"/>
<dbReference type="EMBL" id="PVQB02000271">
    <property type="protein sequence ID" value="KAF4339665.1"/>
    <property type="molecule type" value="Genomic_DNA"/>
</dbReference>
<dbReference type="SUPFAM" id="SSF89372">
    <property type="entry name" value="Fucose-specific lectin"/>
    <property type="match status" value="1"/>
</dbReference>
<proteinExistence type="predicted"/>
<evidence type="ECO:0000313" key="1">
    <source>
        <dbReference type="EMBL" id="KAF4339665.1"/>
    </source>
</evidence>
<accession>A0A9P5AJ19</accession>
<dbReference type="OrthoDB" id="3219467at2759"/>
<name>A0A9P5AJ19_9HYPO</name>
<reference evidence="1" key="2">
    <citation type="submission" date="2020-02" db="EMBL/GenBank/DDBJ databases">
        <title>Identification and distribution of gene clusters putatively required for synthesis of sphingolipid metabolism inhibitors in phylogenetically diverse species of the filamentous fungus Fusarium.</title>
        <authorList>
            <person name="Kim H.-S."/>
            <person name="Busman M."/>
            <person name="Brown D.W."/>
            <person name="Divon H."/>
            <person name="Uhlig S."/>
            <person name="Proctor R.H."/>
        </authorList>
    </citation>
    <scope>NUCLEOTIDE SEQUENCE</scope>
    <source>
        <strain evidence="1">NRRL 25174</strain>
    </source>
</reference>